<evidence type="ECO:0000256" key="2">
    <source>
        <dbReference type="ARBA" id="ARBA00004586"/>
    </source>
</evidence>
<keyword evidence="6 7" id="KW-0472">Membrane</keyword>
<evidence type="ECO:0000256" key="6">
    <source>
        <dbReference type="ARBA" id="ARBA00023136"/>
    </source>
</evidence>
<keyword evidence="3 7" id="KW-0812">Transmembrane</keyword>
<evidence type="ECO:0000256" key="5">
    <source>
        <dbReference type="ARBA" id="ARBA00022989"/>
    </source>
</evidence>
<dbReference type="InterPro" id="IPR012430">
    <property type="entry name" value="TMEM43_fam"/>
</dbReference>
<dbReference type="Pfam" id="PF07787">
    <property type="entry name" value="TMEM43"/>
    <property type="match status" value="1"/>
</dbReference>
<dbReference type="EMBL" id="JABAFY010000033">
    <property type="protein sequence ID" value="NME52630.1"/>
    <property type="molecule type" value="Genomic_DNA"/>
</dbReference>
<proteinExistence type="predicted"/>
<sequence>MSDENDSYTEVTSTSWFSRLGDSFKGIGTGFLLIIAATALLWWNEGRTVRTGDAIVEAQLATEPMPAITKVDSAFEGKMVYATGRAVTKDELTDPVFGVKVNAIKLRRKVEYYQWVEHRRSEKRQKLGGGEETVTTYTYSREWVNHPVDSQSFKQMVGHENKTRIQTEAADWLAPNVTFGAYRFPAFLARSIGGEKPLDISLTDTQRAELQKAFFAPNASLDASQVVGQQGASMIHTQTNTIYVGREPGAPSIGDVRVTFFETPAAEVSILAKVNGDTFVPFRASNGNTFSRLSMGIQDMNSMFDAAKSGNATMAWILRGLGLVLCVTGFGMVFAPLKVLADVIPLLGSIVGAGTGLVAGLLGTAWSMVIIAIAWIRFRPVLGACLLGAALVLVILLFVKGRMKKSAPTAPAQDPSEPAPRS</sequence>
<gene>
    <name evidence="8" type="ORF">HF854_08890</name>
</gene>
<feature type="transmembrane region" description="Helical" evidence="7">
    <location>
        <begin position="316"/>
        <end position="337"/>
    </location>
</feature>
<evidence type="ECO:0000256" key="1">
    <source>
        <dbReference type="ARBA" id="ARBA00004127"/>
    </source>
</evidence>
<keyword evidence="4" id="KW-0256">Endoplasmic reticulum</keyword>
<feature type="transmembrane region" description="Helical" evidence="7">
    <location>
        <begin position="381"/>
        <end position="399"/>
    </location>
</feature>
<reference evidence="8 9" key="1">
    <citation type="submission" date="2020-04" db="EMBL/GenBank/DDBJ databases">
        <authorList>
            <person name="Hitch T.C.A."/>
            <person name="Wylensek D."/>
            <person name="Clavel T."/>
        </authorList>
    </citation>
    <scope>NUCLEOTIDE SEQUENCE [LARGE SCALE GENOMIC DNA]</scope>
    <source>
        <strain evidence="8 9">PG-251-APC-1</strain>
    </source>
</reference>
<protein>
    <recommendedName>
        <fullName evidence="10">Transmembrane protein</fullName>
    </recommendedName>
</protein>
<feature type="transmembrane region" description="Helical" evidence="7">
    <location>
        <begin position="24"/>
        <end position="43"/>
    </location>
</feature>
<dbReference type="Proteomes" id="UP000522333">
    <property type="component" value="Unassembled WGS sequence"/>
</dbReference>
<dbReference type="GO" id="GO:0006629">
    <property type="term" value="P:lipid metabolic process"/>
    <property type="evidence" value="ECO:0007669"/>
    <property type="project" value="TreeGrafter"/>
</dbReference>
<evidence type="ECO:0000256" key="7">
    <source>
        <dbReference type="SAM" id="Phobius"/>
    </source>
</evidence>
<name>A0A848CBG1_9BACT</name>
<evidence type="ECO:0000256" key="4">
    <source>
        <dbReference type="ARBA" id="ARBA00022824"/>
    </source>
</evidence>
<dbReference type="RefSeq" id="WP_168935961.1">
    <property type="nucleotide sequence ID" value="NZ_CAMDEI010000057.1"/>
</dbReference>
<evidence type="ECO:0000313" key="8">
    <source>
        <dbReference type="EMBL" id="NME52630.1"/>
    </source>
</evidence>
<dbReference type="AlphaFoldDB" id="A0A848CBG1"/>
<feature type="transmembrane region" description="Helical" evidence="7">
    <location>
        <begin position="343"/>
        <end position="374"/>
    </location>
</feature>
<comment type="caution">
    <text evidence="8">The sequence shown here is derived from an EMBL/GenBank/DDBJ whole genome shotgun (WGS) entry which is preliminary data.</text>
</comment>
<dbReference type="GO" id="GO:0012505">
    <property type="term" value="C:endomembrane system"/>
    <property type="evidence" value="ECO:0007669"/>
    <property type="project" value="UniProtKB-SubCell"/>
</dbReference>
<evidence type="ECO:0000313" key="9">
    <source>
        <dbReference type="Proteomes" id="UP000522333"/>
    </source>
</evidence>
<evidence type="ECO:0000256" key="3">
    <source>
        <dbReference type="ARBA" id="ARBA00022692"/>
    </source>
</evidence>
<dbReference type="PANTHER" id="PTHR13416">
    <property type="match status" value="1"/>
</dbReference>
<comment type="subcellular location">
    <subcellularLocation>
        <location evidence="1">Endomembrane system</location>
        <topology evidence="1">Multi-pass membrane protein</topology>
    </subcellularLocation>
    <subcellularLocation>
        <location evidence="2">Endoplasmic reticulum membrane</location>
    </subcellularLocation>
</comment>
<evidence type="ECO:0008006" key="10">
    <source>
        <dbReference type="Google" id="ProtNLM"/>
    </source>
</evidence>
<keyword evidence="5 7" id="KW-1133">Transmembrane helix</keyword>
<dbReference type="PANTHER" id="PTHR13416:SF2">
    <property type="entry name" value="TRANSMEMBRANE PROTEIN 43"/>
    <property type="match status" value="1"/>
</dbReference>
<organism evidence="8 9">
    <name type="scientific">Desulfovibrio piger</name>
    <dbReference type="NCBI Taxonomy" id="901"/>
    <lineage>
        <taxon>Bacteria</taxon>
        <taxon>Pseudomonadati</taxon>
        <taxon>Thermodesulfobacteriota</taxon>
        <taxon>Desulfovibrionia</taxon>
        <taxon>Desulfovibrionales</taxon>
        <taxon>Desulfovibrionaceae</taxon>
        <taxon>Desulfovibrio</taxon>
    </lineage>
</organism>
<dbReference type="GO" id="GO:0071763">
    <property type="term" value="P:nuclear membrane organization"/>
    <property type="evidence" value="ECO:0007669"/>
    <property type="project" value="TreeGrafter"/>
</dbReference>
<accession>A0A848CBG1</accession>